<organism evidence="1 2">
    <name type="scientific">Daedalea quercina L-15889</name>
    <dbReference type="NCBI Taxonomy" id="1314783"/>
    <lineage>
        <taxon>Eukaryota</taxon>
        <taxon>Fungi</taxon>
        <taxon>Dikarya</taxon>
        <taxon>Basidiomycota</taxon>
        <taxon>Agaricomycotina</taxon>
        <taxon>Agaricomycetes</taxon>
        <taxon>Polyporales</taxon>
        <taxon>Fomitopsis</taxon>
    </lineage>
</organism>
<accession>A0A165S8N2</accession>
<dbReference type="AlphaFoldDB" id="A0A165S8N2"/>
<name>A0A165S8N2_9APHY</name>
<evidence type="ECO:0000313" key="1">
    <source>
        <dbReference type="EMBL" id="KZT71666.1"/>
    </source>
</evidence>
<sequence length="104" mass="11188">MKHATARTCIPWRVLDHLADLKADTEAFADLWDLHRRADLAIEPQVGAETFLGESCSGGLPGMLFNLPENPGSISEEIFDINGIAPSVDAFDELPGLRGLGDGI</sequence>
<evidence type="ECO:0000313" key="2">
    <source>
        <dbReference type="Proteomes" id="UP000076727"/>
    </source>
</evidence>
<gene>
    <name evidence="1" type="ORF">DAEQUDRAFT_723728</name>
</gene>
<protein>
    <submittedName>
        <fullName evidence="1">Uncharacterized protein</fullName>
    </submittedName>
</protein>
<proteinExistence type="predicted"/>
<dbReference type="EMBL" id="KV429044">
    <property type="protein sequence ID" value="KZT71666.1"/>
    <property type="molecule type" value="Genomic_DNA"/>
</dbReference>
<dbReference type="Proteomes" id="UP000076727">
    <property type="component" value="Unassembled WGS sequence"/>
</dbReference>
<keyword evidence="2" id="KW-1185">Reference proteome</keyword>
<reference evidence="1 2" key="1">
    <citation type="journal article" date="2016" name="Mol. Biol. Evol.">
        <title>Comparative Genomics of Early-Diverging Mushroom-Forming Fungi Provides Insights into the Origins of Lignocellulose Decay Capabilities.</title>
        <authorList>
            <person name="Nagy L.G."/>
            <person name="Riley R."/>
            <person name="Tritt A."/>
            <person name="Adam C."/>
            <person name="Daum C."/>
            <person name="Floudas D."/>
            <person name="Sun H."/>
            <person name="Yadav J.S."/>
            <person name="Pangilinan J."/>
            <person name="Larsson K.H."/>
            <person name="Matsuura K."/>
            <person name="Barry K."/>
            <person name="Labutti K."/>
            <person name="Kuo R."/>
            <person name="Ohm R.A."/>
            <person name="Bhattacharya S.S."/>
            <person name="Shirouzu T."/>
            <person name="Yoshinaga Y."/>
            <person name="Martin F.M."/>
            <person name="Grigoriev I.V."/>
            <person name="Hibbett D.S."/>
        </authorList>
    </citation>
    <scope>NUCLEOTIDE SEQUENCE [LARGE SCALE GENOMIC DNA]</scope>
    <source>
        <strain evidence="1 2">L-15889</strain>
    </source>
</reference>